<dbReference type="Proteomes" id="UP001161247">
    <property type="component" value="Chromosome 3"/>
</dbReference>
<sequence>MLRMDLWSYIKQWPEVSDSHVETKHIPLVTGLKWSHDSKEERKCVSCKYGYNMYNLSVSQSQFCAAKVSRAEDFFCIFKCRDFASIEFHLGAVYLSSLEVLSLCLLRRMASFAGCSLGSFSEGMVSSA</sequence>
<accession>A0AAV1CRS4</accession>
<keyword evidence="2" id="KW-1185">Reference proteome</keyword>
<organism evidence="1 2">
    <name type="scientific">Oldenlandia corymbosa var. corymbosa</name>
    <dbReference type="NCBI Taxonomy" id="529605"/>
    <lineage>
        <taxon>Eukaryota</taxon>
        <taxon>Viridiplantae</taxon>
        <taxon>Streptophyta</taxon>
        <taxon>Embryophyta</taxon>
        <taxon>Tracheophyta</taxon>
        <taxon>Spermatophyta</taxon>
        <taxon>Magnoliopsida</taxon>
        <taxon>eudicotyledons</taxon>
        <taxon>Gunneridae</taxon>
        <taxon>Pentapetalae</taxon>
        <taxon>asterids</taxon>
        <taxon>lamiids</taxon>
        <taxon>Gentianales</taxon>
        <taxon>Rubiaceae</taxon>
        <taxon>Rubioideae</taxon>
        <taxon>Spermacoceae</taxon>
        <taxon>Hedyotis-Oldenlandia complex</taxon>
        <taxon>Oldenlandia</taxon>
    </lineage>
</organism>
<protein>
    <submittedName>
        <fullName evidence="1">OLC1v1034675C1</fullName>
    </submittedName>
</protein>
<proteinExistence type="predicted"/>
<reference evidence="1" key="1">
    <citation type="submission" date="2023-03" db="EMBL/GenBank/DDBJ databases">
        <authorList>
            <person name="Julca I."/>
        </authorList>
    </citation>
    <scope>NUCLEOTIDE SEQUENCE</scope>
</reference>
<evidence type="ECO:0000313" key="2">
    <source>
        <dbReference type="Proteomes" id="UP001161247"/>
    </source>
</evidence>
<dbReference type="AlphaFoldDB" id="A0AAV1CRS4"/>
<name>A0AAV1CRS4_OLDCO</name>
<dbReference type="EMBL" id="OX459120">
    <property type="protein sequence ID" value="CAI9098092.1"/>
    <property type="molecule type" value="Genomic_DNA"/>
</dbReference>
<evidence type="ECO:0000313" key="1">
    <source>
        <dbReference type="EMBL" id="CAI9098092.1"/>
    </source>
</evidence>
<gene>
    <name evidence="1" type="ORF">OLC1_LOCUS8400</name>
</gene>